<dbReference type="RefSeq" id="WP_034789632.1">
    <property type="nucleotide sequence ID" value="NZ_JMPJ01000038.1"/>
</dbReference>
<dbReference type="OrthoDB" id="572639at2"/>
<dbReference type="eggNOG" id="COG0137">
    <property type="taxonomic scope" value="Bacteria"/>
</dbReference>
<dbReference type="EMBL" id="JMPJ01000038">
    <property type="protein sequence ID" value="KFC83205.1"/>
    <property type="molecule type" value="Genomic_DNA"/>
</dbReference>
<dbReference type="Pfam" id="PF10686">
    <property type="entry name" value="YAcAr"/>
    <property type="match status" value="1"/>
</dbReference>
<keyword evidence="3" id="KW-1185">Reference proteome</keyword>
<accession>A0A085GHL0</accession>
<dbReference type="InterPro" id="IPR019627">
    <property type="entry name" value="YAcAr"/>
</dbReference>
<sequence>MRVLICAGRFYADIHSVTRVLDLYHQSIAISVVIHGGHQSLGGVIEGWARENSAHVVRYPANWSLYGKYAEIRRNLFMLEDSQPELLLAFPGGEDTADCIKLARNAGIKVIEVEI</sequence>
<dbReference type="GeneID" id="78379615"/>
<protein>
    <recommendedName>
        <fullName evidence="1">YspA cpYpsA-related SLOG domain-containing protein</fullName>
    </recommendedName>
</protein>
<organism evidence="2 3">
    <name type="scientific">Ewingella americana (strain ATCC 33852 / DSM 4580 / CCUG 14506 / JCM 5911 / LMG 7869 / NCTC 12157 / CDC 1468-78)</name>
    <dbReference type="NCBI Taxonomy" id="910964"/>
    <lineage>
        <taxon>Bacteria</taxon>
        <taxon>Pseudomonadati</taxon>
        <taxon>Pseudomonadota</taxon>
        <taxon>Gammaproteobacteria</taxon>
        <taxon>Enterobacterales</taxon>
        <taxon>Yersiniaceae</taxon>
        <taxon>Ewingella</taxon>
    </lineage>
</organism>
<comment type="caution">
    <text evidence="2">The sequence shown here is derived from an EMBL/GenBank/DDBJ whole genome shotgun (WGS) entry which is preliminary data.</text>
</comment>
<reference evidence="2 3" key="1">
    <citation type="submission" date="2014-05" db="EMBL/GenBank/DDBJ databases">
        <title>ATOL: Assembling a taxonomically balanced genome-scale reconstruction of the evolutionary history of the Enterobacteriaceae.</title>
        <authorList>
            <person name="Plunkett G.III."/>
            <person name="Neeno-Eckwall E.C."/>
            <person name="Glasner J.D."/>
            <person name="Perna N.T."/>
        </authorList>
    </citation>
    <scope>NUCLEOTIDE SEQUENCE [LARGE SCALE GENOMIC DNA]</scope>
    <source>
        <strain evidence="2 3">ATCC 33852</strain>
    </source>
</reference>
<dbReference type="AlphaFoldDB" id="A0A085GHL0"/>
<feature type="domain" description="YspA cpYpsA-related SLOG" evidence="1">
    <location>
        <begin position="1"/>
        <end position="66"/>
    </location>
</feature>
<evidence type="ECO:0000313" key="3">
    <source>
        <dbReference type="Proteomes" id="UP000028640"/>
    </source>
</evidence>
<dbReference type="STRING" id="910964.GEAM_1275"/>
<gene>
    <name evidence="2" type="ORF">GEAM_1275</name>
</gene>
<evidence type="ECO:0000259" key="1">
    <source>
        <dbReference type="Pfam" id="PF10686"/>
    </source>
</evidence>
<evidence type="ECO:0000313" key="2">
    <source>
        <dbReference type="EMBL" id="KFC83205.1"/>
    </source>
</evidence>
<dbReference type="Proteomes" id="UP000028640">
    <property type="component" value="Unassembled WGS sequence"/>
</dbReference>
<name>A0A085GHL0_EWIA3</name>
<proteinExistence type="predicted"/>